<evidence type="ECO:0000256" key="8">
    <source>
        <dbReference type="SAM" id="Coils"/>
    </source>
</evidence>
<evidence type="ECO:0000256" key="7">
    <source>
        <dbReference type="ARBA" id="ARBA00023237"/>
    </source>
</evidence>
<reference evidence="9 10" key="1">
    <citation type="submission" date="2016-10" db="EMBL/GenBank/DDBJ databases">
        <authorList>
            <person name="de Groot N.N."/>
        </authorList>
    </citation>
    <scope>NUCLEOTIDE SEQUENCE [LARGE SCALE GENOMIC DNA]</scope>
    <source>
        <strain evidence="9 10">DSM 5885</strain>
    </source>
</reference>
<dbReference type="InterPro" id="IPR010130">
    <property type="entry name" value="T1SS_OMP_TolC"/>
</dbReference>
<comment type="subcellular location">
    <subcellularLocation>
        <location evidence="1">Cell outer membrane</location>
    </subcellularLocation>
</comment>
<evidence type="ECO:0000313" key="10">
    <source>
        <dbReference type="Proteomes" id="UP000198607"/>
    </source>
</evidence>
<evidence type="ECO:0000256" key="5">
    <source>
        <dbReference type="ARBA" id="ARBA00022692"/>
    </source>
</evidence>
<dbReference type="GO" id="GO:1990281">
    <property type="term" value="C:efflux pump complex"/>
    <property type="evidence" value="ECO:0007669"/>
    <property type="project" value="TreeGrafter"/>
</dbReference>
<dbReference type="GO" id="GO:0009279">
    <property type="term" value="C:cell outer membrane"/>
    <property type="evidence" value="ECO:0007669"/>
    <property type="project" value="UniProtKB-SubCell"/>
</dbReference>
<gene>
    <name evidence="9" type="ORF">SAMN05660652_03827</name>
</gene>
<evidence type="ECO:0000313" key="9">
    <source>
        <dbReference type="EMBL" id="SDI66620.1"/>
    </source>
</evidence>
<dbReference type="PANTHER" id="PTHR30026">
    <property type="entry name" value="OUTER MEMBRANE PROTEIN TOLC"/>
    <property type="match status" value="1"/>
</dbReference>
<dbReference type="OrthoDB" id="9813458at2"/>
<dbReference type="SUPFAM" id="SSF56954">
    <property type="entry name" value="Outer membrane efflux proteins (OEP)"/>
    <property type="match status" value="1"/>
</dbReference>
<comment type="similarity">
    <text evidence="2">Belongs to the outer membrane factor (OMF) (TC 1.B.17) family.</text>
</comment>
<evidence type="ECO:0000256" key="2">
    <source>
        <dbReference type="ARBA" id="ARBA00007613"/>
    </source>
</evidence>
<keyword evidence="6" id="KW-0472">Membrane</keyword>
<keyword evidence="10" id="KW-1185">Reference proteome</keyword>
<accession>A0A1G8MGZ3</accession>
<dbReference type="InterPro" id="IPR051906">
    <property type="entry name" value="TolC-like"/>
</dbReference>
<evidence type="ECO:0000256" key="4">
    <source>
        <dbReference type="ARBA" id="ARBA00022452"/>
    </source>
</evidence>
<evidence type="ECO:0000256" key="6">
    <source>
        <dbReference type="ARBA" id="ARBA00023136"/>
    </source>
</evidence>
<name>A0A1G8MGZ3_9RHOO</name>
<evidence type="ECO:0000256" key="1">
    <source>
        <dbReference type="ARBA" id="ARBA00004442"/>
    </source>
</evidence>
<dbReference type="EMBL" id="FNCY01000025">
    <property type="protein sequence ID" value="SDI66620.1"/>
    <property type="molecule type" value="Genomic_DNA"/>
</dbReference>
<keyword evidence="5" id="KW-0812">Transmembrane</keyword>
<sequence>MNQFNSWKRRLFRFCSGIVVLVGLLQTAAAADFLGIYRLAQGNDPTFAAARHAREAVEQRLPQAWANFLPTISATSADNRTLANTSFNYATPIDRTVRTWNWNVQMTHPLFHVQNYYAYIEAAATVEQAVAQYMQAEQDLILRAAQAYFDVVVAEDSIVVAEAKLKAMSEQQAIAARGFQFGTTALTDVHEARARVDLARSELVAARNERVAKRAELEKVIGESPRTLSALRPQIVAPRPQPDDEQAWVGQARENNPVVRAGQAALAATDSVVSKHRAEHLPTLDFTTTLGRNYSSGIYSMPTDYTTLGRTMTTGIQVTIPIFSGGGTSARVAEAIANRRKAEADLEAARRQAATDARQAFAGIASGLAQMEALASAIESGEVAVTGNQAGYRVGIRINSDVLNAEQQLYASKRDLTKARYDTLMQGLKLKAAAGALSEEDVLVINALLGPRFTDLGAGE</sequence>
<dbReference type="GO" id="GO:0015288">
    <property type="term" value="F:porin activity"/>
    <property type="evidence" value="ECO:0007669"/>
    <property type="project" value="TreeGrafter"/>
</dbReference>
<dbReference type="GO" id="GO:0015562">
    <property type="term" value="F:efflux transmembrane transporter activity"/>
    <property type="evidence" value="ECO:0007669"/>
    <property type="project" value="InterPro"/>
</dbReference>
<keyword evidence="4" id="KW-1134">Transmembrane beta strand</keyword>
<evidence type="ECO:0000256" key="3">
    <source>
        <dbReference type="ARBA" id="ARBA00022448"/>
    </source>
</evidence>
<organism evidence="9 10">
    <name type="scientific">Propionivibrio dicarboxylicus</name>
    <dbReference type="NCBI Taxonomy" id="83767"/>
    <lineage>
        <taxon>Bacteria</taxon>
        <taxon>Pseudomonadati</taxon>
        <taxon>Pseudomonadota</taxon>
        <taxon>Betaproteobacteria</taxon>
        <taxon>Rhodocyclales</taxon>
        <taxon>Rhodocyclaceae</taxon>
        <taxon>Propionivibrio</taxon>
    </lineage>
</organism>
<protein>
    <submittedName>
        <fullName evidence="9">Outer membrane protein</fullName>
    </submittedName>
</protein>
<dbReference type="STRING" id="83767.SAMN05660652_03827"/>
<dbReference type="Gene3D" id="1.20.1600.10">
    <property type="entry name" value="Outer membrane efflux proteins (OEP)"/>
    <property type="match status" value="1"/>
</dbReference>
<dbReference type="Pfam" id="PF02321">
    <property type="entry name" value="OEP"/>
    <property type="match status" value="2"/>
</dbReference>
<dbReference type="RefSeq" id="WP_091940162.1">
    <property type="nucleotide sequence ID" value="NZ_FNCY01000025.1"/>
</dbReference>
<dbReference type="AlphaFoldDB" id="A0A1G8MGZ3"/>
<proteinExistence type="inferred from homology"/>
<dbReference type="PANTHER" id="PTHR30026:SF20">
    <property type="entry name" value="OUTER MEMBRANE PROTEIN TOLC"/>
    <property type="match status" value="1"/>
</dbReference>
<dbReference type="NCBIfam" id="TIGR01844">
    <property type="entry name" value="type_I_sec_TolC"/>
    <property type="match status" value="1"/>
</dbReference>
<dbReference type="InterPro" id="IPR003423">
    <property type="entry name" value="OMP_efflux"/>
</dbReference>
<keyword evidence="8" id="KW-0175">Coiled coil</keyword>
<keyword evidence="3" id="KW-0813">Transport</keyword>
<dbReference type="Proteomes" id="UP000198607">
    <property type="component" value="Unassembled WGS sequence"/>
</dbReference>
<keyword evidence="7" id="KW-0998">Cell outer membrane</keyword>
<feature type="coiled-coil region" evidence="8">
    <location>
        <begin position="332"/>
        <end position="359"/>
    </location>
</feature>